<feature type="binding site" evidence="6">
    <location>
        <position position="127"/>
    </location>
    <ligand>
        <name>S-adenosyl-L-methionine</name>
        <dbReference type="ChEBI" id="CHEBI:59789"/>
    </ligand>
</feature>
<dbReference type="GO" id="GO:0005737">
    <property type="term" value="C:cytoplasm"/>
    <property type="evidence" value="ECO:0007669"/>
    <property type="project" value="UniProtKB-SubCell"/>
</dbReference>
<keyword evidence="5 6" id="KW-0949">S-adenosyl-L-methionine</keyword>
<dbReference type="PANTHER" id="PTHR11265">
    <property type="entry name" value="S-ADENOSYL-METHYLTRANSFERASE MRAW"/>
    <property type="match status" value="1"/>
</dbReference>
<dbReference type="Gene3D" id="1.10.150.170">
    <property type="entry name" value="Putative methyltransferase TM0872, insert domain"/>
    <property type="match status" value="1"/>
</dbReference>
<evidence type="ECO:0000313" key="8">
    <source>
        <dbReference type="EMBL" id="AQQ09788.1"/>
    </source>
</evidence>
<dbReference type="GO" id="GO:0071424">
    <property type="term" value="F:rRNA (cytosine-N4-)-methyltransferase activity"/>
    <property type="evidence" value="ECO:0007669"/>
    <property type="project" value="UniProtKB-UniRule"/>
</dbReference>
<dbReference type="PIRSF" id="PIRSF004486">
    <property type="entry name" value="MraW"/>
    <property type="match status" value="1"/>
</dbReference>
<proteinExistence type="inferred from homology"/>
<dbReference type="STRING" id="1940790.L21SP3_01602"/>
<dbReference type="OrthoDB" id="9806637at2"/>
<accession>A0A1Q2HQR1</accession>
<keyword evidence="6" id="KW-0963">Cytoplasm</keyword>
<dbReference type="GO" id="GO:0070475">
    <property type="term" value="P:rRNA base methylation"/>
    <property type="evidence" value="ECO:0007669"/>
    <property type="project" value="UniProtKB-UniRule"/>
</dbReference>
<dbReference type="EMBL" id="CP019633">
    <property type="protein sequence ID" value="AQQ09788.1"/>
    <property type="molecule type" value="Genomic_DNA"/>
</dbReference>
<sequence length="326" mass="35678">MTARKKNNSAPPLRAKGKTKPGTHKPVLEREILKNLSPGMGETAADCTLGYGGHAGKIMEKLGEEGLLLGFDVDIAELKKTEKRLSSLKCGFRGINRNFRFIKEAAAELGISGFDVILADLGVSSMQVDNPQRGISYKSNGPLDMRMDTSLELTGEKILREYSEGKLSEIFDKYSDEPDSETIASFIAGQRKACPITTVNELIDLILNAKGYSRNTWQKHNKQSAFGASHPAARVFQALRIEVNDELGALKDLLKAAPDVLSPDGRLGIISFHQGEDRLVKKSFAEGLQQGYYTYISKKPAAPSAGEIAENPRSSSAKFRWAVKCK</sequence>
<keyword evidence="2 6" id="KW-0698">rRNA processing</keyword>
<organism evidence="8 9">
    <name type="scientific">Sedimentisphaera cyanobacteriorum</name>
    <dbReference type="NCBI Taxonomy" id="1940790"/>
    <lineage>
        <taxon>Bacteria</taxon>
        <taxon>Pseudomonadati</taxon>
        <taxon>Planctomycetota</taxon>
        <taxon>Phycisphaerae</taxon>
        <taxon>Sedimentisphaerales</taxon>
        <taxon>Sedimentisphaeraceae</taxon>
        <taxon>Sedimentisphaera</taxon>
    </lineage>
</organism>
<evidence type="ECO:0000313" key="9">
    <source>
        <dbReference type="Proteomes" id="UP000188273"/>
    </source>
</evidence>
<dbReference type="NCBIfam" id="TIGR00006">
    <property type="entry name" value="16S rRNA (cytosine(1402)-N(4))-methyltransferase RsmH"/>
    <property type="match status" value="1"/>
</dbReference>
<dbReference type="SUPFAM" id="SSF81799">
    <property type="entry name" value="Putative methyltransferase TM0872, insert domain"/>
    <property type="match status" value="1"/>
</dbReference>
<dbReference type="InterPro" id="IPR029063">
    <property type="entry name" value="SAM-dependent_MTases_sf"/>
</dbReference>
<comment type="subcellular location">
    <subcellularLocation>
        <location evidence="6">Cytoplasm</location>
    </subcellularLocation>
</comment>
<dbReference type="Gene3D" id="3.40.50.150">
    <property type="entry name" value="Vaccinia Virus protein VP39"/>
    <property type="match status" value="1"/>
</dbReference>
<gene>
    <name evidence="8" type="primary">rsmH_2</name>
    <name evidence="6" type="synonym">rsmH</name>
    <name evidence="8" type="ORF">L21SP3_01602</name>
</gene>
<keyword evidence="4 6" id="KW-0808">Transferase</keyword>
<evidence type="ECO:0000256" key="6">
    <source>
        <dbReference type="HAMAP-Rule" id="MF_01007"/>
    </source>
</evidence>
<evidence type="ECO:0000256" key="2">
    <source>
        <dbReference type="ARBA" id="ARBA00022552"/>
    </source>
</evidence>
<keyword evidence="3 6" id="KW-0489">Methyltransferase</keyword>
<protein>
    <recommendedName>
        <fullName evidence="6">Ribosomal RNA small subunit methyltransferase H</fullName>
        <ecNumber evidence="6">2.1.1.199</ecNumber>
    </recommendedName>
    <alternativeName>
        <fullName evidence="6">16S rRNA m(4)C1402 methyltransferase</fullName>
    </alternativeName>
    <alternativeName>
        <fullName evidence="6">rRNA (cytosine-N(4)-)-methyltransferase RsmH</fullName>
    </alternativeName>
</protein>
<reference evidence="9" key="1">
    <citation type="submission" date="2017-02" db="EMBL/GenBank/DDBJ databases">
        <title>Comparative genomics and description of representatives of a novel lineage of planctomycetes thriving in anoxic sediments.</title>
        <authorList>
            <person name="Spring S."/>
            <person name="Bunk B."/>
            <person name="Sproer C."/>
            <person name="Klenk H.-P."/>
        </authorList>
    </citation>
    <scope>NUCLEOTIDE SEQUENCE [LARGE SCALE GENOMIC DNA]</scope>
    <source>
        <strain evidence="9">L21-RPul-D3</strain>
    </source>
</reference>
<feature type="binding site" evidence="6">
    <location>
        <position position="99"/>
    </location>
    <ligand>
        <name>S-adenosyl-L-methionine</name>
        <dbReference type="ChEBI" id="CHEBI:59789"/>
    </ligand>
</feature>
<feature type="binding site" evidence="6">
    <location>
        <position position="120"/>
    </location>
    <ligand>
        <name>S-adenosyl-L-methionine</name>
        <dbReference type="ChEBI" id="CHEBI:59789"/>
    </ligand>
</feature>
<comment type="catalytic activity">
    <reaction evidence="6">
        <text>cytidine(1402) in 16S rRNA + S-adenosyl-L-methionine = N(4)-methylcytidine(1402) in 16S rRNA + S-adenosyl-L-homocysteine + H(+)</text>
        <dbReference type="Rhea" id="RHEA:42928"/>
        <dbReference type="Rhea" id="RHEA-COMP:10286"/>
        <dbReference type="Rhea" id="RHEA-COMP:10287"/>
        <dbReference type="ChEBI" id="CHEBI:15378"/>
        <dbReference type="ChEBI" id="CHEBI:57856"/>
        <dbReference type="ChEBI" id="CHEBI:59789"/>
        <dbReference type="ChEBI" id="CHEBI:74506"/>
        <dbReference type="ChEBI" id="CHEBI:82748"/>
        <dbReference type="EC" id="2.1.1.199"/>
    </reaction>
</comment>
<dbReference type="HAMAP" id="MF_01007">
    <property type="entry name" value="16SrRNA_methyltr_H"/>
    <property type="match status" value="1"/>
</dbReference>
<evidence type="ECO:0000256" key="7">
    <source>
        <dbReference type="SAM" id="MobiDB-lite"/>
    </source>
</evidence>
<feature type="region of interest" description="Disordered" evidence="7">
    <location>
        <begin position="1"/>
        <end position="24"/>
    </location>
</feature>
<dbReference type="EC" id="2.1.1.199" evidence="6"/>
<feature type="binding site" evidence="6">
    <location>
        <position position="72"/>
    </location>
    <ligand>
        <name>S-adenosyl-L-methionine</name>
        <dbReference type="ChEBI" id="CHEBI:59789"/>
    </ligand>
</feature>
<evidence type="ECO:0000256" key="4">
    <source>
        <dbReference type="ARBA" id="ARBA00022679"/>
    </source>
</evidence>
<evidence type="ECO:0000256" key="5">
    <source>
        <dbReference type="ARBA" id="ARBA00022691"/>
    </source>
</evidence>
<dbReference type="AlphaFoldDB" id="A0A1Q2HQR1"/>
<dbReference type="PANTHER" id="PTHR11265:SF0">
    <property type="entry name" value="12S RRNA N4-METHYLCYTIDINE METHYLTRANSFERASE"/>
    <property type="match status" value="1"/>
</dbReference>
<evidence type="ECO:0000256" key="1">
    <source>
        <dbReference type="ARBA" id="ARBA00010396"/>
    </source>
</evidence>
<feature type="binding site" evidence="6">
    <location>
        <begin position="52"/>
        <end position="54"/>
    </location>
    <ligand>
        <name>S-adenosyl-L-methionine</name>
        <dbReference type="ChEBI" id="CHEBI:59789"/>
    </ligand>
</feature>
<comment type="similarity">
    <text evidence="1 6">Belongs to the methyltransferase superfamily. RsmH family.</text>
</comment>
<dbReference type="RefSeq" id="WP_077540404.1">
    <property type="nucleotide sequence ID" value="NZ_CP019633.1"/>
</dbReference>
<dbReference type="SUPFAM" id="SSF53335">
    <property type="entry name" value="S-adenosyl-L-methionine-dependent methyltransferases"/>
    <property type="match status" value="1"/>
</dbReference>
<dbReference type="KEGG" id="pbu:L21SP3_01602"/>
<keyword evidence="9" id="KW-1185">Reference proteome</keyword>
<dbReference type="Pfam" id="PF01795">
    <property type="entry name" value="Methyltransf_5"/>
    <property type="match status" value="1"/>
</dbReference>
<evidence type="ECO:0000256" key="3">
    <source>
        <dbReference type="ARBA" id="ARBA00022603"/>
    </source>
</evidence>
<comment type="function">
    <text evidence="6">Specifically methylates the N4 position of cytidine in position 1402 (C1402) of 16S rRNA.</text>
</comment>
<name>A0A1Q2HQR1_9BACT</name>
<dbReference type="InterPro" id="IPR023397">
    <property type="entry name" value="SAM-dep_MeTrfase_MraW_recog"/>
</dbReference>
<dbReference type="Proteomes" id="UP000188273">
    <property type="component" value="Chromosome"/>
</dbReference>
<dbReference type="InterPro" id="IPR002903">
    <property type="entry name" value="RsmH"/>
</dbReference>